<sequence length="188" mass="21674">MHLSVSVRLYYLYRRTPRRWRELKAVAKILKSNVVKPSRAQGTRWIDHRRKELHCLATNYQFVATQLEEQASGQWRDVPPADAAKMKGYLKLLKSCKFVLPMALYQDLVDDITEVSLEFQRDDLPLSSVRTSVVLAEASLRRKRTTPGSHLQGSKFTLFHYPENSKIMNRTPSCLGSLFRMDSAKSDS</sequence>
<dbReference type="PANTHER" id="PTHR46880">
    <property type="entry name" value="RAS-ASSOCIATING DOMAIN-CONTAINING PROTEIN"/>
    <property type="match status" value="1"/>
</dbReference>
<proteinExistence type="predicted"/>
<organism evidence="1 2">
    <name type="scientific">Stichopus japonicus</name>
    <name type="common">Sea cucumber</name>
    <dbReference type="NCBI Taxonomy" id="307972"/>
    <lineage>
        <taxon>Eukaryota</taxon>
        <taxon>Metazoa</taxon>
        <taxon>Echinodermata</taxon>
        <taxon>Eleutherozoa</taxon>
        <taxon>Echinozoa</taxon>
        <taxon>Holothuroidea</taxon>
        <taxon>Aspidochirotacea</taxon>
        <taxon>Aspidochirotida</taxon>
        <taxon>Stichopodidae</taxon>
        <taxon>Apostichopus</taxon>
    </lineage>
</organism>
<protein>
    <submittedName>
        <fullName evidence="1">Putative zinc finger protein</fullName>
    </submittedName>
</protein>
<dbReference type="EMBL" id="MRZV01000050">
    <property type="protein sequence ID" value="PIK60678.1"/>
    <property type="molecule type" value="Genomic_DNA"/>
</dbReference>
<dbReference type="OrthoDB" id="10060990at2759"/>
<dbReference type="Proteomes" id="UP000230750">
    <property type="component" value="Unassembled WGS sequence"/>
</dbReference>
<reference evidence="1 2" key="1">
    <citation type="journal article" date="2017" name="PLoS Biol.">
        <title>The sea cucumber genome provides insights into morphological evolution and visceral regeneration.</title>
        <authorList>
            <person name="Zhang X."/>
            <person name="Sun L."/>
            <person name="Yuan J."/>
            <person name="Sun Y."/>
            <person name="Gao Y."/>
            <person name="Zhang L."/>
            <person name="Li S."/>
            <person name="Dai H."/>
            <person name="Hamel J.F."/>
            <person name="Liu C."/>
            <person name="Yu Y."/>
            <person name="Liu S."/>
            <person name="Lin W."/>
            <person name="Guo K."/>
            <person name="Jin S."/>
            <person name="Xu P."/>
            <person name="Storey K.B."/>
            <person name="Huan P."/>
            <person name="Zhang T."/>
            <person name="Zhou Y."/>
            <person name="Zhang J."/>
            <person name="Lin C."/>
            <person name="Li X."/>
            <person name="Xing L."/>
            <person name="Huo D."/>
            <person name="Sun M."/>
            <person name="Wang L."/>
            <person name="Mercier A."/>
            <person name="Li F."/>
            <person name="Yang H."/>
            <person name="Xiang J."/>
        </authorList>
    </citation>
    <scope>NUCLEOTIDE SEQUENCE [LARGE SCALE GENOMIC DNA]</scope>
    <source>
        <strain evidence="1">Shaxun</strain>
        <tissue evidence="1">Muscle</tissue>
    </source>
</reference>
<keyword evidence="2" id="KW-1185">Reference proteome</keyword>
<evidence type="ECO:0000313" key="1">
    <source>
        <dbReference type="EMBL" id="PIK60678.1"/>
    </source>
</evidence>
<dbReference type="PANTHER" id="PTHR46880:SF9">
    <property type="entry name" value="ZINC FINGER PROTEIN 862"/>
    <property type="match status" value="1"/>
</dbReference>
<name>A0A2G8LK88_STIJA</name>
<gene>
    <name evidence="1" type="ORF">BSL78_02370</name>
</gene>
<dbReference type="AlphaFoldDB" id="A0A2G8LK88"/>
<evidence type="ECO:0000313" key="2">
    <source>
        <dbReference type="Proteomes" id="UP000230750"/>
    </source>
</evidence>
<comment type="caution">
    <text evidence="1">The sequence shown here is derived from an EMBL/GenBank/DDBJ whole genome shotgun (WGS) entry which is preliminary data.</text>
</comment>
<accession>A0A2G8LK88</accession>